<dbReference type="VEuPathDB" id="PlasmoDB:PocGH01_14020300"/>
<proteinExistence type="predicted"/>
<sequence length="300" mass="35570">MTHLFVTAHRELHFLKKNYFPYILKKSVRYTQYSSTIVGGGGVGEENCYLRDLYRSVENCKSGNALYRLSRKTLNYQIHDLYIWRLIEKKFYEFHKELKPKELSSIINHFKQIKINDSKIYENSIDIILSSIHTYSFHDLSVICLSYTYFNKANTIFMNKIADAIIKLYEEEKKDIKDLTKNEINKLFISFVHIIGSFSKIKQKNIELFKIASVYIYTALNMEIRVSPKILLKIIHSYANVRIKHSKIFDLIAKQIPTIKITDDELKVWHALHAQVMKRNLDELKYSNETLDKYIQYRLS</sequence>
<keyword evidence="2" id="KW-1185">Reference proteome</keyword>
<dbReference type="AlphaFoldDB" id="A0A1D3U9J8"/>
<protein>
    <submittedName>
        <fullName evidence="1">Uncharacterized protein</fullName>
    </submittedName>
</protein>
<dbReference type="VEuPathDB" id="PlasmoDB:POWCR01_140014900"/>
<evidence type="ECO:0000313" key="2">
    <source>
        <dbReference type="Proteomes" id="UP000242942"/>
    </source>
</evidence>
<organism evidence="1 2">
    <name type="scientific">Plasmodium ovale</name>
    <name type="common">malaria parasite P. ovale</name>
    <dbReference type="NCBI Taxonomy" id="36330"/>
    <lineage>
        <taxon>Eukaryota</taxon>
        <taxon>Sar</taxon>
        <taxon>Alveolata</taxon>
        <taxon>Apicomplexa</taxon>
        <taxon>Aconoidasida</taxon>
        <taxon>Haemosporida</taxon>
        <taxon>Plasmodiidae</taxon>
        <taxon>Plasmodium</taxon>
        <taxon>Plasmodium (Plasmodium)</taxon>
    </lineage>
</organism>
<dbReference type="OrthoDB" id="390194at2759"/>
<dbReference type="Proteomes" id="UP000242942">
    <property type="component" value="Chromosome 14"/>
</dbReference>
<name>A0A1D3U9J8_PLAOA</name>
<gene>
    <name evidence="1" type="primary">PocGH01_14020300</name>
    <name evidence="1" type="ORF">POCGH01_14020300</name>
</gene>
<reference evidence="1 2" key="1">
    <citation type="submission" date="2016-06" db="EMBL/GenBank/DDBJ databases">
        <authorList>
            <consortium name="Pathogen Informatics"/>
        </authorList>
    </citation>
    <scope>NUCLEOTIDE SEQUENCE [LARGE SCALE GENOMIC DNA]</scope>
    <source>
        <strain evidence="1">PocGH01</strain>
    </source>
</reference>
<accession>A0A1D3U9J8</accession>
<dbReference type="EMBL" id="LT594595">
    <property type="protein sequence ID" value="SCQ16764.1"/>
    <property type="molecule type" value="Genomic_DNA"/>
</dbReference>
<evidence type="ECO:0000313" key="1">
    <source>
        <dbReference type="EMBL" id="SCQ16764.1"/>
    </source>
</evidence>